<dbReference type="GO" id="GO:0009927">
    <property type="term" value="F:histidine phosphotransfer kinase activity"/>
    <property type="evidence" value="ECO:0007669"/>
    <property type="project" value="TreeGrafter"/>
</dbReference>
<dbReference type="EMBL" id="CP018906">
    <property type="protein sequence ID" value="AQW20454.1"/>
    <property type="molecule type" value="Genomic_DNA"/>
</dbReference>
<dbReference type="InterPro" id="IPR004358">
    <property type="entry name" value="Sig_transdc_His_kin-like_C"/>
</dbReference>
<feature type="coiled-coil region" evidence="9">
    <location>
        <begin position="235"/>
        <end position="262"/>
    </location>
</feature>
<comment type="catalytic activity">
    <reaction evidence="1">
        <text>ATP + protein L-histidine = ADP + protein N-phospho-L-histidine.</text>
        <dbReference type="EC" id="2.7.13.3"/>
    </reaction>
</comment>
<dbReference type="CDD" id="cd00082">
    <property type="entry name" value="HisKA"/>
    <property type="match status" value="1"/>
</dbReference>
<dbReference type="AlphaFoldDB" id="A0A1S6QFR6"/>
<evidence type="ECO:0000256" key="3">
    <source>
        <dbReference type="ARBA" id="ARBA00012438"/>
    </source>
</evidence>
<dbReference type="PROSITE" id="PS50109">
    <property type="entry name" value="HIS_KIN"/>
    <property type="match status" value="1"/>
</dbReference>
<feature type="region of interest" description="Disordered" evidence="10">
    <location>
        <begin position="474"/>
        <end position="500"/>
    </location>
</feature>
<accession>A0A1S6QFR6</accession>
<keyword evidence="6 14" id="KW-0418">Kinase</keyword>
<dbReference type="GO" id="GO:0005886">
    <property type="term" value="C:plasma membrane"/>
    <property type="evidence" value="ECO:0007669"/>
    <property type="project" value="TreeGrafter"/>
</dbReference>
<dbReference type="SUPFAM" id="SSF158472">
    <property type="entry name" value="HAMP domain-like"/>
    <property type="match status" value="1"/>
</dbReference>
<evidence type="ECO:0000259" key="13">
    <source>
        <dbReference type="PROSITE" id="PS50885"/>
    </source>
</evidence>
<keyword evidence="15" id="KW-1185">Reference proteome</keyword>
<dbReference type="InterPro" id="IPR005467">
    <property type="entry name" value="His_kinase_dom"/>
</dbReference>
<dbReference type="SMART" id="SM00304">
    <property type="entry name" value="HAMP"/>
    <property type="match status" value="1"/>
</dbReference>
<keyword evidence="8 11" id="KW-0472">Membrane</keyword>
<dbReference type="PANTHER" id="PTHR43047:SF72">
    <property type="entry name" value="OSMOSENSING HISTIDINE PROTEIN KINASE SLN1"/>
    <property type="match status" value="1"/>
</dbReference>
<feature type="domain" description="Histidine kinase" evidence="12">
    <location>
        <begin position="262"/>
        <end position="478"/>
    </location>
</feature>
<dbReference type="SUPFAM" id="SSF47384">
    <property type="entry name" value="Homodimeric domain of signal transducing histidine kinase"/>
    <property type="match status" value="1"/>
</dbReference>
<keyword evidence="4" id="KW-0597">Phosphoprotein</keyword>
<evidence type="ECO:0000256" key="10">
    <source>
        <dbReference type="SAM" id="MobiDB-lite"/>
    </source>
</evidence>
<dbReference type="InterPro" id="IPR003660">
    <property type="entry name" value="HAMP_dom"/>
</dbReference>
<dbReference type="RefSeq" id="WP_052127773.1">
    <property type="nucleotide sequence ID" value="NZ_CP018906.1"/>
</dbReference>
<evidence type="ECO:0000259" key="12">
    <source>
        <dbReference type="PROSITE" id="PS50109"/>
    </source>
</evidence>
<keyword evidence="11" id="KW-1133">Transmembrane helix</keyword>
<gene>
    <name evidence="14" type="ORF">PL11_000050</name>
</gene>
<evidence type="ECO:0000256" key="6">
    <source>
        <dbReference type="ARBA" id="ARBA00022777"/>
    </source>
</evidence>
<dbReference type="Pfam" id="PF00672">
    <property type="entry name" value="HAMP"/>
    <property type="match status" value="1"/>
</dbReference>
<proteinExistence type="predicted"/>
<dbReference type="InterPro" id="IPR003661">
    <property type="entry name" value="HisK_dim/P_dom"/>
</dbReference>
<dbReference type="OrthoDB" id="3436at2"/>
<dbReference type="InterPro" id="IPR036890">
    <property type="entry name" value="HATPase_C_sf"/>
</dbReference>
<feature type="domain" description="HAMP" evidence="13">
    <location>
        <begin position="195"/>
        <end position="247"/>
    </location>
</feature>
<keyword evidence="7" id="KW-0902">Two-component regulatory system</keyword>
<dbReference type="Proteomes" id="UP000030361">
    <property type="component" value="Chromosome"/>
</dbReference>
<dbReference type="GO" id="GO:0000155">
    <property type="term" value="F:phosphorelay sensor kinase activity"/>
    <property type="evidence" value="ECO:0007669"/>
    <property type="project" value="InterPro"/>
</dbReference>
<dbReference type="InterPro" id="IPR036097">
    <property type="entry name" value="HisK_dim/P_sf"/>
</dbReference>
<comment type="subcellular location">
    <subcellularLocation>
        <location evidence="2">Membrane</location>
    </subcellularLocation>
</comment>
<name>A0A1S6QFR6_9LACO</name>
<dbReference type="Pfam" id="PF02518">
    <property type="entry name" value="HATPase_c"/>
    <property type="match status" value="1"/>
</dbReference>
<evidence type="ECO:0000256" key="5">
    <source>
        <dbReference type="ARBA" id="ARBA00022679"/>
    </source>
</evidence>
<dbReference type="CDD" id="cd06225">
    <property type="entry name" value="HAMP"/>
    <property type="match status" value="1"/>
</dbReference>
<keyword evidence="9" id="KW-0175">Coiled coil</keyword>
<dbReference type="InterPro" id="IPR003594">
    <property type="entry name" value="HATPase_dom"/>
</dbReference>
<dbReference type="SUPFAM" id="SSF55874">
    <property type="entry name" value="ATPase domain of HSP90 chaperone/DNA topoisomerase II/histidine kinase"/>
    <property type="match status" value="1"/>
</dbReference>
<reference evidence="14 15" key="1">
    <citation type="journal article" date="2015" name="Genome Announc.">
        <title>Genome Sequence of Lactobacillus curieae CCTCC M 2011381T, a Novel Producer of Gamma-aminobutyric Acid.</title>
        <authorList>
            <person name="Wang Y."/>
            <person name="Wang Y."/>
            <person name="Lang C."/>
            <person name="Wei D."/>
            <person name="Xu P."/>
            <person name="Xie J."/>
        </authorList>
    </citation>
    <scope>NUCLEOTIDE SEQUENCE [LARGE SCALE GENOMIC DNA]</scope>
    <source>
        <strain evidence="14 15">CCTCC M 2011381</strain>
    </source>
</reference>
<keyword evidence="5" id="KW-0808">Transferase</keyword>
<protein>
    <recommendedName>
        <fullName evidence="3">histidine kinase</fullName>
        <ecNumber evidence="3">2.7.13.3</ecNumber>
    </recommendedName>
</protein>
<dbReference type="FunFam" id="1.10.287.130:FF:000001">
    <property type="entry name" value="Two-component sensor histidine kinase"/>
    <property type="match status" value="1"/>
</dbReference>
<evidence type="ECO:0000256" key="1">
    <source>
        <dbReference type="ARBA" id="ARBA00000085"/>
    </source>
</evidence>
<dbReference type="Gene3D" id="1.10.287.130">
    <property type="match status" value="1"/>
</dbReference>
<dbReference type="SMART" id="SM00388">
    <property type="entry name" value="HisKA"/>
    <property type="match status" value="1"/>
</dbReference>
<dbReference type="SMART" id="SM00387">
    <property type="entry name" value="HATPase_c"/>
    <property type="match status" value="1"/>
</dbReference>
<organism evidence="14 15">
    <name type="scientific">Lentilactobacillus curieae</name>
    <dbReference type="NCBI Taxonomy" id="1138822"/>
    <lineage>
        <taxon>Bacteria</taxon>
        <taxon>Bacillati</taxon>
        <taxon>Bacillota</taxon>
        <taxon>Bacilli</taxon>
        <taxon>Lactobacillales</taxon>
        <taxon>Lactobacillaceae</taxon>
        <taxon>Lentilactobacillus</taxon>
    </lineage>
</organism>
<dbReference type="PRINTS" id="PR00344">
    <property type="entry name" value="BCTRLSENSOR"/>
</dbReference>
<sequence length="500" mass="56791">MKMIYQQMLGFFMVIAFTILLLGFSFARMTKSFVYDSTWQRLEKCSDSLIQQSLIVNDKSESNVSFNTQTLKTSESLLENQSVHFTLFNLKNQVIFPNNGLSTKITKKDWEHLKRDQIVRKVSSRSAKLENGQTRPAMIEVLKPYYYKKKLVAAVVAGSFISDVNSNVDKINRNLLTGLGIALIMSMIVSFFIASRLNRRVAKLRSAANQVANGNYDIRLPSKGRDEIDQLIGDFNHMTDSLQKADQEIERQEERRQEFLADAAHEMRTPLTTISGILEGIKYDVIPAESRDQSLDLMTNETQRLIRLVNENLDYEKIRTNSIQLDRRHFNAYDVLSNVIEQLANKAKDAKDELILHSPKDLPIYADYDRFSQIVINITTNALQFTENGKVTITGERGYNETIVRIADTGIGMTEDQQKNIFERYYKADASRRSGKYGESGLGLAIVHQLVKQHGGKISVSSKLNEGTTFTIILPDEQQGDDKESGTKQPDEIQTKDGEL</sequence>
<dbReference type="Gene3D" id="6.10.340.10">
    <property type="match status" value="1"/>
</dbReference>
<evidence type="ECO:0000256" key="9">
    <source>
        <dbReference type="SAM" id="Coils"/>
    </source>
</evidence>
<feature type="transmembrane region" description="Helical" evidence="11">
    <location>
        <begin position="175"/>
        <end position="195"/>
    </location>
</feature>
<dbReference type="PANTHER" id="PTHR43047">
    <property type="entry name" value="TWO-COMPONENT HISTIDINE PROTEIN KINASE"/>
    <property type="match status" value="1"/>
</dbReference>
<evidence type="ECO:0000256" key="8">
    <source>
        <dbReference type="ARBA" id="ARBA00023136"/>
    </source>
</evidence>
<feature type="compositionally biased region" description="Basic and acidic residues" evidence="10">
    <location>
        <begin position="480"/>
        <end position="500"/>
    </location>
</feature>
<keyword evidence="11" id="KW-0812">Transmembrane</keyword>
<dbReference type="PROSITE" id="PS50885">
    <property type="entry name" value="HAMP"/>
    <property type="match status" value="1"/>
</dbReference>
<evidence type="ECO:0000313" key="14">
    <source>
        <dbReference type="EMBL" id="AQW20454.1"/>
    </source>
</evidence>
<evidence type="ECO:0000313" key="15">
    <source>
        <dbReference type="Proteomes" id="UP000030361"/>
    </source>
</evidence>
<evidence type="ECO:0000256" key="11">
    <source>
        <dbReference type="SAM" id="Phobius"/>
    </source>
</evidence>
<evidence type="ECO:0000256" key="2">
    <source>
        <dbReference type="ARBA" id="ARBA00004370"/>
    </source>
</evidence>
<dbReference type="FunFam" id="3.30.565.10:FF:000006">
    <property type="entry name" value="Sensor histidine kinase WalK"/>
    <property type="match status" value="1"/>
</dbReference>
<dbReference type="Pfam" id="PF00512">
    <property type="entry name" value="HisKA"/>
    <property type="match status" value="1"/>
</dbReference>
<dbReference type="KEGG" id="lcu:PL11_000050"/>
<dbReference type="Gene3D" id="3.30.565.10">
    <property type="entry name" value="Histidine kinase-like ATPase, C-terminal domain"/>
    <property type="match status" value="1"/>
</dbReference>
<dbReference type="EC" id="2.7.13.3" evidence="3"/>
<evidence type="ECO:0000256" key="7">
    <source>
        <dbReference type="ARBA" id="ARBA00023012"/>
    </source>
</evidence>
<evidence type="ECO:0000256" key="4">
    <source>
        <dbReference type="ARBA" id="ARBA00022553"/>
    </source>
</evidence>